<dbReference type="EMBL" id="CAJFCW020000002">
    <property type="protein sequence ID" value="CAG9094580.1"/>
    <property type="molecule type" value="Genomic_DNA"/>
</dbReference>
<evidence type="ECO:0000313" key="12">
    <source>
        <dbReference type="Proteomes" id="UP000614601"/>
    </source>
</evidence>
<accession>A0A811K939</accession>
<sequence length="410" mass="45941">MNALLAVVLVVAVTLHCEALGTLQSYAVKGVLRCDGKPAAGVKLRLYDVDTLSIDDKLDEGVSDDEGEFRLEGSTKEVGNIDPKLNIYHHCGDTGGILQKCTKKVEIVLDKKYITKESEKAAQTFDAGEINLNANQKRSDADFEELSPTFLSLNIRDEKAAKDFVDRLYPNERKMIFDIIQRRRANQYKTAEQQNKEKLKEVHHEELVGIWWMTYTPYFLYGFIDNTAMIVAGESFDLTVGQAMGVSVMAGAACGNIVSNLIGIYLIHYVEMGVAQVVVSPNLQPGQENLWPVRFVKNLARLTGIFSGCILGMFPLLFYTNERQDDIDNDQSLERNENEFRHDWLSEVCLALNQPVIYDGMQHDFDVTSATAEEATEIGEGTPEGDDPRFYEKIILNEKEGGATPSKLEY</sequence>
<dbReference type="InterPro" id="IPR001534">
    <property type="entry name" value="Transthyretin-like"/>
</dbReference>
<evidence type="ECO:0000256" key="6">
    <source>
        <dbReference type="ARBA" id="ARBA00022729"/>
    </source>
</evidence>
<feature type="chain" id="PRO_5036220987" evidence="10">
    <location>
        <begin position="20"/>
        <end position="410"/>
    </location>
</feature>
<dbReference type="Pfam" id="PF10507">
    <property type="entry name" value="TMEM65"/>
    <property type="match status" value="1"/>
</dbReference>
<comment type="caution">
    <text evidence="11">The sequence shown here is derived from an EMBL/GenBank/DDBJ whole genome shotgun (WGS) entry which is preliminary data.</text>
</comment>
<organism evidence="11 12">
    <name type="scientific">Bursaphelenchus okinawaensis</name>
    <dbReference type="NCBI Taxonomy" id="465554"/>
    <lineage>
        <taxon>Eukaryota</taxon>
        <taxon>Metazoa</taxon>
        <taxon>Ecdysozoa</taxon>
        <taxon>Nematoda</taxon>
        <taxon>Chromadorea</taxon>
        <taxon>Rhabditida</taxon>
        <taxon>Tylenchina</taxon>
        <taxon>Tylenchomorpha</taxon>
        <taxon>Aphelenchoidea</taxon>
        <taxon>Aphelenchoididae</taxon>
        <taxon>Bursaphelenchus</taxon>
    </lineage>
</organism>
<keyword evidence="4" id="KW-0964">Secreted</keyword>
<dbReference type="PANTHER" id="PTHR21706">
    <property type="entry name" value="TRANSMEMBRANE PROTEIN 65"/>
    <property type="match status" value="1"/>
</dbReference>
<dbReference type="Proteomes" id="UP000783686">
    <property type="component" value="Unassembled WGS sequence"/>
</dbReference>
<dbReference type="GO" id="GO:0009986">
    <property type="term" value="C:cell surface"/>
    <property type="evidence" value="ECO:0007669"/>
    <property type="project" value="InterPro"/>
</dbReference>
<gene>
    <name evidence="11" type="ORF">BOKJ2_LOCUS3915</name>
</gene>
<keyword evidence="8 9" id="KW-0472">Membrane</keyword>
<dbReference type="InterPro" id="IPR019537">
    <property type="entry name" value="TMEM65"/>
</dbReference>
<comment type="subcellular location">
    <subcellularLocation>
        <location evidence="1">Membrane</location>
        <topology evidence="1">Multi-pass membrane protein</topology>
    </subcellularLocation>
    <subcellularLocation>
        <location evidence="2">Secreted</location>
    </subcellularLocation>
</comment>
<evidence type="ECO:0000256" key="4">
    <source>
        <dbReference type="ARBA" id="ARBA00022525"/>
    </source>
</evidence>
<keyword evidence="7 9" id="KW-1133">Transmembrane helix</keyword>
<feature type="transmembrane region" description="Helical" evidence="9">
    <location>
        <begin position="299"/>
        <end position="319"/>
    </location>
</feature>
<dbReference type="InterPro" id="IPR038479">
    <property type="entry name" value="Transthyretin-like_sf"/>
</dbReference>
<proteinExistence type="inferred from homology"/>
<comment type="similarity">
    <text evidence="3">Belongs to the nematode transthyretin-like family.</text>
</comment>
<evidence type="ECO:0000256" key="7">
    <source>
        <dbReference type="ARBA" id="ARBA00022989"/>
    </source>
</evidence>
<dbReference type="Gene3D" id="2.60.40.3330">
    <property type="match status" value="1"/>
</dbReference>
<evidence type="ECO:0000256" key="1">
    <source>
        <dbReference type="ARBA" id="ARBA00004141"/>
    </source>
</evidence>
<keyword evidence="5 9" id="KW-0812">Transmembrane</keyword>
<evidence type="ECO:0000256" key="5">
    <source>
        <dbReference type="ARBA" id="ARBA00022692"/>
    </source>
</evidence>
<evidence type="ECO:0000256" key="2">
    <source>
        <dbReference type="ARBA" id="ARBA00004613"/>
    </source>
</evidence>
<keyword evidence="6 10" id="KW-0732">Signal</keyword>
<dbReference type="GO" id="GO:0016020">
    <property type="term" value="C:membrane"/>
    <property type="evidence" value="ECO:0007669"/>
    <property type="project" value="UniProtKB-SubCell"/>
</dbReference>
<dbReference type="AlphaFoldDB" id="A0A811K939"/>
<evidence type="ECO:0000256" key="9">
    <source>
        <dbReference type="SAM" id="Phobius"/>
    </source>
</evidence>
<protein>
    <submittedName>
        <fullName evidence="11">Uncharacterized protein</fullName>
    </submittedName>
</protein>
<dbReference type="Pfam" id="PF01060">
    <property type="entry name" value="TTR-52"/>
    <property type="match status" value="1"/>
</dbReference>
<keyword evidence="12" id="KW-1185">Reference proteome</keyword>
<evidence type="ECO:0000256" key="10">
    <source>
        <dbReference type="SAM" id="SignalP"/>
    </source>
</evidence>
<evidence type="ECO:0000313" key="11">
    <source>
        <dbReference type="EMBL" id="CAD5211865.1"/>
    </source>
</evidence>
<name>A0A811K939_9BILA</name>
<reference evidence="11" key="1">
    <citation type="submission" date="2020-09" db="EMBL/GenBank/DDBJ databases">
        <authorList>
            <person name="Kikuchi T."/>
        </authorList>
    </citation>
    <scope>NUCLEOTIDE SEQUENCE</scope>
    <source>
        <strain evidence="11">SH1</strain>
    </source>
</reference>
<evidence type="ECO:0000256" key="3">
    <source>
        <dbReference type="ARBA" id="ARBA00010112"/>
    </source>
</evidence>
<dbReference type="GO" id="GO:0005576">
    <property type="term" value="C:extracellular region"/>
    <property type="evidence" value="ECO:0007669"/>
    <property type="project" value="UniProtKB-SubCell"/>
</dbReference>
<dbReference type="EMBL" id="CAJFDH010000002">
    <property type="protein sequence ID" value="CAD5211865.1"/>
    <property type="molecule type" value="Genomic_DNA"/>
</dbReference>
<dbReference type="Proteomes" id="UP000614601">
    <property type="component" value="Unassembled WGS sequence"/>
</dbReference>
<dbReference type="GO" id="GO:0005739">
    <property type="term" value="C:mitochondrion"/>
    <property type="evidence" value="ECO:0007669"/>
    <property type="project" value="TreeGrafter"/>
</dbReference>
<evidence type="ECO:0000256" key="8">
    <source>
        <dbReference type="ARBA" id="ARBA00023136"/>
    </source>
</evidence>
<dbReference type="OrthoDB" id="430821at2759"/>
<feature type="signal peptide" evidence="10">
    <location>
        <begin position="1"/>
        <end position="19"/>
    </location>
</feature>
<dbReference type="PANTHER" id="PTHR21706:SF15">
    <property type="entry name" value="TRANSMEMBRANE PROTEIN 65"/>
    <property type="match status" value="1"/>
</dbReference>